<dbReference type="SUPFAM" id="SSF55166">
    <property type="entry name" value="Hedgehog/DD-peptidase"/>
    <property type="match status" value="1"/>
</dbReference>
<dbReference type="EMBL" id="BAABGZ010000013">
    <property type="protein sequence ID" value="GAA4353103.1"/>
    <property type="molecule type" value="Genomic_DNA"/>
</dbReference>
<sequence length="158" mass="17121">MNTVAAYFRQIPRAVLVAVAAAVGLAVLVRQRLTRFDAETEAKLAQLTPAARAKFRTFLEAARERGWQVVFVSGYRTYAQQAALHAANPRNAAAPGHSSHETREAGDLNFIHSRTGAELRKGTSKIRWQASGLVYDAAAAGLTWGGPFGDNNHFSARS</sequence>
<reference evidence="3" key="1">
    <citation type="journal article" date="2019" name="Int. J. Syst. Evol. Microbiol.">
        <title>The Global Catalogue of Microorganisms (GCM) 10K type strain sequencing project: providing services to taxonomists for standard genome sequencing and annotation.</title>
        <authorList>
            <consortium name="The Broad Institute Genomics Platform"/>
            <consortium name="The Broad Institute Genome Sequencing Center for Infectious Disease"/>
            <person name="Wu L."/>
            <person name="Ma J."/>
        </authorList>
    </citation>
    <scope>NUCLEOTIDE SEQUENCE [LARGE SCALE GENOMIC DNA]</scope>
    <source>
        <strain evidence="3">JCM 17923</strain>
    </source>
</reference>
<dbReference type="Proteomes" id="UP001501153">
    <property type="component" value="Unassembled WGS sequence"/>
</dbReference>
<evidence type="ECO:0000313" key="3">
    <source>
        <dbReference type="Proteomes" id="UP001501153"/>
    </source>
</evidence>
<dbReference type="InterPro" id="IPR003709">
    <property type="entry name" value="VanY-like_core_dom"/>
</dbReference>
<proteinExistence type="predicted"/>
<feature type="domain" description="D-alanyl-D-alanine carboxypeptidase-like core" evidence="1">
    <location>
        <begin position="46"/>
        <end position="122"/>
    </location>
</feature>
<dbReference type="InterPro" id="IPR009045">
    <property type="entry name" value="Zn_M74/Hedgehog-like"/>
</dbReference>
<name>A0ABP8I8A9_9BACT</name>
<keyword evidence="3" id="KW-1185">Reference proteome</keyword>
<dbReference type="Gene3D" id="3.30.1380.10">
    <property type="match status" value="1"/>
</dbReference>
<accession>A0ABP8I8A9</accession>
<dbReference type="RefSeq" id="WP_345235047.1">
    <property type="nucleotide sequence ID" value="NZ_BAABGZ010000013.1"/>
</dbReference>
<evidence type="ECO:0000259" key="1">
    <source>
        <dbReference type="Pfam" id="PF02557"/>
    </source>
</evidence>
<dbReference type="Pfam" id="PF02557">
    <property type="entry name" value="VanY"/>
    <property type="match status" value="1"/>
</dbReference>
<comment type="caution">
    <text evidence="2">The sequence shown here is derived from an EMBL/GenBank/DDBJ whole genome shotgun (WGS) entry which is preliminary data.</text>
</comment>
<gene>
    <name evidence="2" type="ORF">GCM10023185_13400</name>
</gene>
<evidence type="ECO:0000313" key="2">
    <source>
        <dbReference type="EMBL" id="GAA4353103.1"/>
    </source>
</evidence>
<protein>
    <recommendedName>
        <fullName evidence="1">D-alanyl-D-alanine carboxypeptidase-like core domain-containing protein</fullName>
    </recommendedName>
</protein>
<organism evidence="2 3">
    <name type="scientific">Hymenobacter saemangeumensis</name>
    <dbReference type="NCBI Taxonomy" id="1084522"/>
    <lineage>
        <taxon>Bacteria</taxon>
        <taxon>Pseudomonadati</taxon>
        <taxon>Bacteroidota</taxon>
        <taxon>Cytophagia</taxon>
        <taxon>Cytophagales</taxon>
        <taxon>Hymenobacteraceae</taxon>
        <taxon>Hymenobacter</taxon>
    </lineage>
</organism>